<feature type="transmembrane region" description="Helical" evidence="1">
    <location>
        <begin position="68"/>
        <end position="91"/>
    </location>
</feature>
<dbReference type="EMBL" id="JAUHJQ010000001">
    <property type="protein sequence ID" value="MDN4171496.1"/>
    <property type="molecule type" value="Genomic_DNA"/>
</dbReference>
<keyword evidence="1" id="KW-0812">Transmembrane</keyword>
<dbReference type="InterPro" id="IPR046737">
    <property type="entry name" value="DUF6629"/>
</dbReference>
<protein>
    <recommendedName>
        <fullName evidence="4">Integral membrane protein</fullName>
    </recommendedName>
</protein>
<gene>
    <name evidence="2" type="ORF">QWY28_00920</name>
</gene>
<feature type="transmembrane region" description="Helical" evidence="1">
    <location>
        <begin position="186"/>
        <end position="206"/>
    </location>
</feature>
<evidence type="ECO:0000313" key="2">
    <source>
        <dbReference type="EMBL" id="MDN4171496.1"/>
    </source>
</evidence>
<comment type="caution">
    <text evidence="2">The sequence shown here is derived from an EMBL/GenBank/DDBJ whole genome shotgun (WGS) entry which is preliminary data.</text>
</comment>
<keyword evidence="1" id="KW-1133">Transmembrane helix</keyword>
<sequence length="224" mass="23439">MCFSLEADLVAGAALLPVGALALREVRAARELPFAALPLVLATHQLVEAVVWAGVEGHVAAGPAHAAAVAYVVVALPLLPTLLPVAVLLLARPGRRRWVAPFLALGVVVTAHLARVVAENGVRVEAHPHALVYRIGLHDAELWTGLYVLATMGACLVAGHRVVVAFGLVNLVGLTVVAVAYREAFASLWCLYAALSSLLVLVHLALRPEVDPASAARDPQRSGV</sequence>
<reference evidence="2" key="1">
    <citation type="submission" date="2023-06" db="EMBL/GenBank/DDBJ databases">
        <title>Draft genome sequence of Nocardioides sp. SOB77.</title>
        <authorList>
            <person name="Zhang G."/>
        </authorList>
    </citation>
    <scope>NUCLEOTIDE SEQUENCE</scope>
    <source>
        <strain evidence="2">SOB77</strain>
    </source>
</reference>
<name>A0ABT8F9Y0_9ACTN</name>
<feature type="transmembrane region" description="Helical" evidence="1">
    <location>
        <begin position="98"/>
        <end position="118"/>
    </location>
</feature>
<keyword evidence="3" id="KW-1185">Reference proteome</keyword>
<evidence type="ECO:0008006" key="4">
    <source>
        <dbReference type="Google" id="ProtNLM"/>
    </source>
</evidence>
<dbReference type="RefSeq" id="WP_300950423.1">
    <property type="nucleotide sequence ID" value="NZ_JAUHJQ010000001.1"/>
</dbReference>
<dbReference type="Pfam" id="PF20334">
    <property type="entry name" value="DUF6629"/>
    <property type="match status" value="1"/>
</dbReference>
<proteinExistence type="predicted"/>
<accession>A0ABT8F9Y0</accession>
<evidence type="ECO:0000256" key="1">
    <source>
        <dbReference type="SAM" id="Phobius"/>
    </source>
</evidence>
<dbReference type="Proteomes" id="UP001168620">
    <property type="component" value="Unassembled WGS sequence"/>
</dbReference>
<keyword evidence="1" id="KW-0472">Membrane</keyword>
<evidence type="ECO:0000313" key="3">
    <source>
        <dbReference type="Proteomes" id="UP001168620"/>
    </source>
</evidence>
<feature type="transmembrane region" description="Helical" evidence="1">
    <location>
        <begin position="162"/>
        <end position="180"/>
    </location>
</feature>
<organism evidence="2 3">
    <name type="scientific">Nocardioides oceani</name>
    <dbReference type="NCBI Taxonomy" id="3058369"/>
    <lineage>
        <taxon>Bacteria</taxon>
        <taxon>Bacillati</taxon>
        <taxon>Actinomycetota</taxon>
        <taxon>Actinomycetes</taxon>
        <taxon>Propionibacteriales</taxon>
        <taxon>Nocardioidaceae</taxon>
        <taxon>Nocardioides</taxon>
    </lineage>
</organism>